<evidence type="ECO:0000256" key="1">
    <source>
        <dbReference type="SAM" id="Phobius"/>
    </source>
</evidence>
<feature type="transmembrane region" description="Helical" evidence="1">
    <location>
        <begin position="18"/>
        <end position="38"/>
    </location>
</feature>
<evidence type="ECO:0000313" key="2">
    <source>
        <dbReference type="EMBL" id="ASU14792.1"/>
    </source>
</evidence>
<evidence type="ECO:0000313" key="3">
    <source>
        <dbReference type="Proteomes" id="UP000215452"/>
    </source>
</evidence>
<dbReference type="Proteomes" id="UP000215452">
    <property type="component" value="Chromosome"/>
</dbReference>
<dbReference type="EMBL" id="CP022714">
    <property type="protein sequence ID" value="ASU14792.1"/>
    <property type="molecule type" value="Genomic_DNA"/>
</dbReference>
<organism evidence="2 3">
    <name type="scientific">Mesomycoplasma hyopneumoniae</name>
    <name type="common">Mycoplasma hyopneumoniae</name>
    <dbReference type="NCBI Taxonomy" id="2099"/>
    <lineage>
        <taxon>Bacteria</taxon>
        <taxon>Bacillati</taxon>
        <taxon>Mycoplasmatota</taxon>
        <taxon>Mycoplasmoidales</taxon>
        <taxon>Metamycoplasmataceae</taxon>
        <taxon>Mesomycoplasma</taxon>
    </lineage>
</organism>
<protein>
    <recommendedName>
        <fullName evidence="4">ABC transporter permease</fullName>
    </recommendedName>
</protein>
<gene>
    <name evidence="2" type="ORF">CIB43_00909</name>
</gene>
<keyword evidence="1" id="KW-0472">Membrane</keyword>
<keyword evidence="1" id="KW-1133">Transmembrane helix</keyword>
<dbReference type="AlphaFoldDB" id="A0A223MB46"/>
<reference evidence="2 3" key="1">
    <citation type="submission" date="2017-08" db="EMBL/GenBank/DDBJ databases">
        <title>The complete genome sequence of a Mycoplasma hyopneumoniae isolate in Korea.</title>
        <authorList>
            <person name="Han J."/>
            <person name="Lee N."/>
        </authorList>
    </citation>
    <scope>NUCLEOTIDE SEQUENCE [LARGE SCALE GENOMIC DNA]</scope>
    <source>
        <strain evidence="2 3">KM014</strain>
    </source>
</reference>
<proteinExistence type="predicted"/>
<sequence>MTKIIDFFQKYEILKKSYVWFLIILFYIPIIVGAVFSFNSPSKKDLFQIL</sequence>
<accession>A0A223MB46</accession>
<evidence type="ECO:0008006" key="4">
    <source>
        <dbReference type="Google" id="ProtNLM"/>
    </source>
</evidence>
<name>A0A223MB46_MESHO</name>
<keyword evidence="1" id="KW-0812">Transmembrane</keyword>